<dbReference type="PANTHER" id="PTHR20858">
    <property type="entry name" value="PHOSPHOMETHYLPYRIMIDINE KINASE"/>
    <property type="match status" value="1"/>
</dbReference>
<evidence type="ECO:0000256" key="4">
    <source>
        <dbReference type="ARBA" id="ARBA00009879"/>
    </source>
</evidence>
<evidence type="ECO:0000256" key="5">
    <source>
        <dbReference type="ARBA" id="ARBA00012135"/>
    </source>
</evidence>
<dbReference type="Pfam" id="PF08543">
    <property type="entry name" value="Phos_pyr_kin"/>
    <property type="match status" value="1"/>
</dbReference>
<comment type="catalytic activity">
    <reaction evidence="1">
        <text>4-amino-5-hydroxymethyl-2-methylpyrimidine + ATP = 4-amino-2-methyl-5-(phosphooxymethyl)pyrimidine + ADP + H(+)</text>
        <dbReference type="Rhea" id="RHEA:23096"/>
        <dbReference type="ChEBI" id="CHEBI:15378"/>
        <dbReference type="ChEBI" id="CHEBI:16892"/>
        <dbReference type="ChEBI" id="CHEBI:30616"/>
        <dbReference type="ChEBI" id="CHEBI:58354"/>
        <dbReference type="ChEBI" id="CHEBI:456216"/>
        <dbReference type="EC" id="2.7.1.49"/>
    </reaction>
</comment>
<evidence type="ECO:0000256" key="6">
    <source>
        <dbReference type="ARBA" id="ARBA00012963"/>
    </source>
</evidence>
<dbReference type="Gene3D" id="3.40.1190.20">
    <property type="match status" value="1"/>
</dbReference>
<evidence type="ECO:0000256" key="1">
    <source>
        <dbReference type="ARBA" id="ARBA00000151"/>
    </source>
</evidence>
<dbReference type="InterPro" id="IPR004399">
    <property type="entry name" value="HMP/HMP-P_kinase_dom"/>
</dbReference>
<dbReference type="NCBIfam" id="TIGR00097">
    <property type="entry name" value="HMP-P_kinase"/>
    <property type="match status" value="1"/>
</dbReference>
<dbReference type="InterPro" id="IPR029056">
    <property type="entry name" value="Ribokinase-like"/>
</dbReference>
<protein>
    <recommendedName>
        <fullName evidence="7">Hydroxymethylpyrimidine/phosphomethylpyrimidine kinase</fullName>
        <ecNumber evidence="5">2.7.1.49</ecNumber>
        <ecNumber evidence="6">2.7.4.7</ecNumber>
    </recommendedName>
    <alternativeName>
        <fullName evidence="10">Hydroxymethylpyrimidine kinase</fullName>
    </alternativeName>
    <alternativeName>
        <fullName evidence="11">Hydroxymethylpyrimidine phosphate kinase</fullName>
    </alternativeName>
</protein>
<dbReference type="GO" id="GO:0008972">
    <property type="term" value="F:phosphomethylpyrimidine kinase activity"/>
    <property type="evidence" value="ECO:0007669"/>
    <property type="project" value="UniProtKB-EC"/>
</dbReference>
<dbReference type="EMBL" id="VDFM01000010">
    <property type="protein sequence ID" value="MQS52983.1"/>
    <property type="molecule type" value="Genomic_DNA"/>
</dbReference>
<comment type="caution">
    <text evidence="13">The sequence shown here is derived from an EMBL/GenBank/DDBJ whole genome shotgun (WGS) entry which is preliminary data.</text>
</comment>
<dbReference type="EC" id="2.7.4.7" evidence="6"/>
<dbReference type="PANTHER" id="PTHR20858:SF17">
    <property type="entry name" value="HYDROXYMETHYLPYRIMIDINE_PHOSPHOMETHYLPYRIMIDINE KINASE THI20-RELATED"/>
    <property type="match status" value="1"/>
</dbReference>
<keyword evidence="8" id="KW-0784">Thiamine biosynthesis</keyword>
<evidence type="ECO:0000259" key="12">
    <source>
        <dbReference type="Pfam" id="PF08543"/>
    </source>
</evidence>
<accession>A0A5P0ZIR3</accession>
<name>A0A5P0ZIR3_9LACO</name>
<comment type="pathway">
    <text evidence="3">Cofactor biosynthesis; thiamine diphosphate biosynthesis; 4-amino-2-methyl-5-diphosphomethylpyrimidine from 5-amino-1-(5-phospho-D-ribosyl)imidazole: step 3/3.</text>
</comment>
<organism evidence="13 14">
    <name type="scientific">Companilactobacillus mishanensis</name>
    <dbReference type="NCBI Taxonomy" id="2486008"/>
    <lineage>
        <taxon>Bacteria</taxon>
        <taxon>Bacillati</taxon>
        <taxon>Bacillota</taxon>
        <taxon>Bacilli</taxon>
        <taxon>Lactobacillales</taxon>
        <taxon>Lactobacillaceae</taxon>
        <taxon>Companilactobacillus</taxon>
    </lineage>
</organism>
<evidence type="ECO:0000256" key="10">
    <source>
        <dbReference type="ARBA" id="ARBA00042102"/>
    </source>
</evidence>
<keyword evidence="13" id="KW-0808">Transferase</keyword>
<dbReference type="RefSeq" id="WP_338080225.1">
    <property type="nucleotide sequence ID" value="NZ_VDFM01000010.1"/>
</dbReference>
<feature type="domain" description="Pyridoxamine kinase/Phosphomethylpyrimidine kinase" evidence="12">
    <location>
        <begin position="11"/>
        <end position="249"/>
    </location>
</feature>
<comment type="catalytic activity">
    <reaction evidence="2">
        <text>4-amino-2-methyl-5-(phosphooxymethyl)pyrimidine + ATP = 4-amino-2-methyl-5-(diphosphooxymethyl)pyrimidine + ADP</text>
        <dbReference type="Rhea" id="RHEA:19893"/>
        <dbReference type="ChEBI" id="CHEBI:30616"/>
        <dbReference type="ChEBI" id="CHEBI:57841"/>
        <dbReference type="ChEBI" id="CHEBI:58354"/>
        <dbReference type="ChEBI" id="CHEBI:456216"/>
        <dbReference type="EC" id="2.7.4.7"/>
    </reaction>
</comment>
<evidence type="ECO:0000256" key="2">
    <source>
        <dbReference type="ARBA" id="ARBA00000565"/>
    </source>
</evidence>
<dbReference type="GO" id="GO:0009228">
    <property type="term" value="P:thiamine biosynthetic process"/>
    <property type="evidence" value="ECO:0007669"/>
    <property type="project" value="UniProtKB-KW"/>
</dbReference>
<comment type="pathway">
    <text evidence="9">Cofactor biosynthesis; thiamine diphosphate biosynthesis; 4-amino-2-methyl-5-diphosphomethylpyrimidine from 5-amino-1-(5-phospho-D-ribosyl)imidazole: step 2/3.</text>
</comment>
<dbReference type="CDD" id="cd01169">
    <property type="entry name" value="HMPP_kinase"/>
    <property type="match status" value="1"/>
</dbReference>
<evidence type="ECO:0000256" key="9">
    <source>
        <dbReference type="ARBA" id="ARBA00037917"/>
    </source>
</evidence>
<dbReference type="EC" id="2.7.1.49" evidence="5"/>
<proteinExistence type="inferred from homology"/>
<evidence type="ECO:0000256" key="3">
    <source>
        <dbReference type="ARBA" id="ARBA00004769"/>
    </source>
</evidence>
<dbReference type="GO" id="GO:0008902">
    <property type="term" value="F:hydroxymethylpyrimidine kinase activity"/>
    <property type="evidence" value="ECO:0007669"/>
    <property type="project" value="UniProtKB-EC"/>
</dbReference>
<evidence type="ECO:0000256" key="8">
    <source>
        <dbReference type="ARBA" id="ARBA00022977"/>
    </source>
</evidence>
<evidence type="ECO:0000313" key="14">
    <source>
        <dbReference type="Proteomes" id="UP000380386"/>
    </source>
</evidence>
<dbReference type="GO" id="GO:0005829">
    <property type="term" value="C:cytosol"/>
    <property type="evidence" value="ECO:0007669"/>
    <property type="project" value="TreeGrafter"/>
</dbReference>
<keyword evidence="13" id="KW-0418">Kinase</keyword>
<comment type="similarity">
    <text evidence="4">Belongs to the ThiD family.</text>
</comment>
<dbReference type="InterPro" id="IPR013749">
    <property type="entry name" value="PM/HMP-P_kinase-1"/>
</dbReference>
<dbReference type="Proteomes" id="UP000380386">
    <property type="component" value="Unassembled WGS sequence"/>
</dbReference>
<evidence type="ECO:0000313" key="13">
    <source>
        <dbReference type="EMBL" id="MQS52983.1"/>
    </source>
</evidence>
<evidence type="ECO:0000256" key="7">
    <source>
        <dbReference type="ARBA" id="ARBA00019161"/>
    </source>
</evidence>
<dbReference type="AlphaFoldDB" id="A0A5P0ZIR3"/>
<sequence>MENVLTIAGSDSLAGGGLQADLKTFEEFNVFGLSVITSVANIFPDDLKINVLSPKLVHEQIDSVTSQVKIAACKTGLLGSVENIQLVAEIINEYQIPVVVDPVLAFKEGTSDNDPDYLEAMKNDLLPLATITTPNISEAEQLSGISISNKEDIQLAASEIQQLGVPNVLIKDGRETGDDYLLTGIEQHWISGEKLISNTTNGAGCTLSAAITALLSQNKTILESVTIAKKFVHDAIELGVLIDTNSGSVWQGATRKKGNQI</sequence>
<gene>
    <name evidence="13" type="primary">thiD</name>
    <name evidence="13" type="ORF">FHL02_08115</name>
</gene>
<dbReference type="SUPFAM" id="SSF53613">
    <property type="entry name" value="Ribokinase-like"/>
    <property type="match status" value="1"/>
</dbReference>
<evidence type="ECO:0000256" key="11">
    <source>
        <dbReference type="ARBA" id="ARBA00043176"/>
    </source>
</evidence>
<reference evidence="13 14" key="1">
    <citation type="journal article" date="2019" name="Syst. Appl. Microbiol.">
        <title>Polyphasic characterization of two novel Lactobacillus spp. isolated from blown salami packages: Description of Lactobacillus halodurans sp. nov. and Lactobacillus salsicarnum sp. nov.</title>
        <authorList>
            <person name="Schuster J.A."/>
            <person name="Klingl A."/>
            <person name="Vogel R.F."/>
            <person name="Ehrmann M.A."/>
        </authorList>
    </citation>
    <scope>NUCLEOTIDE SEQUENCE [LARGE SCALE GENOMIC DNA]</scope>
    <source>
        <strain evidence="13 14">TMW 1.2118</strain>
    </source>
</reference>